<feature type="compositionally biased region" description="Basic and acidic residues" evidence="1">
    <location>
        <begin position="195"/>
        <end position="212"/>
    </location>
</feature>
<dbReference type="EMBL" id="HG793133">
    <property type="protein sequence ID" value="CDK31053.1"/>
    <property type="molecule type" value="Genomic_DNA"/>
</dbReference>
<evidence type="ECO:0000256" key="1">
    <source>
        <dbReference type="SAM" id="MobiDB-lite"/>
    </source>
</evidence>
<dbReference type="HOGENOM" id="CLU_625117_0_0_7"/>
<dbReference type="Proteomes" id="UP000018769">
    <property type="component" value="Chromosome I"/>
</dbReference>
<dbReference type="KEGG" id="dpb:BABL1_gene_764"/>
<dbReference type="AlphaFoldDB" id="V6DJJ7"/>
<feature type="region of interest" description="Disordered" evidence="1">
    <location>
        <begin position="83"/>
        <end position="122"/>
    </location>
</feature>
<sequence length="438" mass="50431">MLKKFYLIGLSFFLYTSIFGMNRSSQTGDEDFSRVAAEQFDEFVESFESFAEQGGEKLISAGEKLSDGWNRFGNFVKKQLTSEKSKAQKTKGRTETIKLSDRDRISNSSTRTHQEAEKPTESAAFDQEYIDWVNYEATEGNRRRLEELRILRENHEVQKQEWQAQQARRAQESQVGENNIAKEKVKSQGSANSHMRQEGSYRDSVSRLRTSDSENTYKATSTPYSWSPYNSNQEISKKMLSLVKFNAVCDLLSVIKEMNRIRVLGSQDKVDIKKTNVLDGIVNLFSGVFGIFELRKFTEKMEEFPSKDTHVLAARAFNLVYPLYNFILLAKDNEILKNTEKIAKYNKKTKRSLFKTKVVQSAWLAINKLAPYVGLALARNVNENTNLLNVFTNPERLKVKSFETFEVVKALSNISETMRKYCKHKAEVGDYKEYNFGN</sequence>
<feature type="compositionally biased region" description="Low complexity" evidence="1">
    <location>
        <begin position="162"/>
        <end position="174"/>
    </location>
</feature>
<evidence type="ECO:0000313" key="2">
    <source>
        <dbReference type="EMBL" id="CDK31053.1"/>
    </source>
</evidence>
<protein>
    <submittedName>
        <fullName evidence="2">Uncharacterized protein</fullName>
    </submittedName>
</protein>
<accession>V6DJJ7</accession>
<dbReference type="RefSeq" id="WP_023793056.1">
    <property type="nucleotide sequence ID" value="NC_023003.1"/>
</dbReference>
<feature type="compositionally biased region" description="Polar residues" evidence="1">
    <location>
        <begin position="213"/>
        <end position="223"/>
    </location>
</feature>
<organism evidence="2 3">
    <name type="scientific">Candidatus Babela massiliensis</name>
    <dbReference type="NCBI Taxonomy" id="673862"/>
    <lineage>
        <taxon>Bacteria</taxon>
        <taxon>Candidatus Babelota</taxon>
        <taxon>Candidatus Babeliae</taxon>
        <taxon>Candidatus Babeliales</taxon>
        <taxon>Candidatus Babeliaceae</taxon>
        <taxon>Candidatus Babela</taxon>
    </lineage>
</organism>
<gene>
    <name evidence="2" type="ORF">BABL1_gene_764</name>
</gene>
<keyword evidence="3" id="KW-1185">Reference proteome</keyword>
<name>V6DJJ7_9BACT</name>
<feature type="compositionally biased region" description="Basic and acidic residues" evidence="1">
    <location>
        <begin position="83"/>
        <end position="105"/>
    </location>
</feature>
<dbReference type="OrthoDB" id="9763983at2"/>
<feature type="region of interest" description="Disordered" evidence="1">
    <location>
        <begin position="162"/>
        <end position="223"/>
    </location>
</feature>
<reference evidence="2 3" key="1">
    <citation type="journal article" date="2015" name="Biol. Direct">
        <title>Babela massiliensis, a representative of a widespread bacterial phylum with unusual adaptations to parasitism in amoebae.</title>
        <authorList>
            <person name="Pagnier I."/>
            <person name="Yutin N."/>
            <person name="Croce O."/>
            <person name="Makarova K.S."/>
            <person name="Wolf Y.I."/>
            <person name="Benamar S."/>
            <person name="Raoult D."/>
            <person name="Koonin E.V."/>
            <person name="La Scola B."/>
        </authorList>
    </citation>
    <scope>NUCLEOTIDE SEQUENCE [LARGE SCALE GENOMIC DNA]</scope>
    <source>
        <strain evidence="3">BABL1</strain>
    </source>
</reference>
<proteinExistence type="predicted"/>
<evidence type="ECO:0000313" key="3">
    <source>
        <dbReference type="Proteomes" id="UP000018769"/>
    </source>
</evidence>